<evidence type="ECO:0000313" key="2">
    <source>
        <dbReference type="Proteomes" id="UP000799777"/>
    </source>
</evidence>
<dbReference type="InterPro" id="IPR011333">
    <property type="entry name" value="SKP1/BTB/POZ_sf"/>
</dbReference>
<dbReference type="EMBL" id="ML978208">
    <property type="protein sequence ID" value="KAF2028832.1"/>
    <property type="molecule type" value="Genomic_DNA"/>
</dbReference>
<evidence type="ECO:0000313" key="1">
    <source>
        <dbReference type="EMBL" id="KAF2028832.1"/>
    </source>
</evidence>
<dbReference type="OrthoDB" id="1022638at2759"/>
<protein>
    <submittedName>
        <fullName evidence="1">Uncharacterized protein</fullName>
    </submittedName>
</protein>
<dbReference type="Proteomes" id="UP000799777">
    <property type="component" value="Unassembled WGS sequence"/>
</dbReference>
<organism evidence="1 2">
    <name type="scientific">Setomelanomma holmii</name>
    <dbReference type="NCBI Taxonomy" id="210430"/>
    <lineage>
        <taxon>Eukaryota</taxon>
        <taxon>Fungi</taxon>
        <taxon>Dikarya</taxon>
        <taxon>Ascomycota</taxon>
        <taxon>Pezizomycotina</taxon>
        <taxon>Dothideomycetes</taxon>
        <taxon>Pleosporomycetidae</taxon>
        <taxon>Pleosporales</taxon>
        <taxon>Pleosporineae</taxon>
        <taxon>Phaeosphaeriaceae</taxon>
        <taxon>Setomelanomma</taxon>
    </lineage>
</organism>
<reference evidence="1" key="1">
    <citation type="journal article" date="2020" name="Stud. Mycol.">
        <title>101 Dothideomycetes genomes: a test case for predicting lifestyles and emergence of pathogens.</title>
        <authorList>
            <person name="Haridas S."/>
            <person name="Albert R."/>
            <person name="Binder M."/>
            <person name="Bloem J."/>
            <person name="Labutti K."/>
            <person name="Salamov A."/>
            <person name="Andreopoulos B."/>
            <person name="Baker S."/>
            <person name="Barry K."/>
            <person name="Bills G."/>
            <person name="Bluhm B."/>
            <person name="Cannon C."/>
            <person name="Castanera R."/>
            <person name="Culley D."/>
            <person name="Daum C."/>
            <person name="Ezra D."/>
            <person name="Gonzalez J."/>
            <person name="Henrissat B."/>
            <person name="Kuo A."/>
            <person name="Liang C."/>
            <person name="Lipzen A."/>
            <person name="Lutzoni F."/>
            <person name="Magnuson J."/>
            <person name="Mondo S."/>
            <person name="Nolan M."/>
            <person name="Ohm R."/>
            <person name="Pangilinan J."/>
            <person name="Park H.-J."/>
            <person name="Ramirez L."/>
            <person name="Alfaro M."/>
            <person name="Sun H."/>
            <person name="Tritt A."/>
            <person name="Yoshinaga Y."/>
            <person name="Zwiers L.-H."/>
            <person name="Turgeon B."/>
            <person name="Goodwin S."/>
            <person name="Spatafora J."/>
            <person name="Crous P."/>
            <person name="Grigoriev I."/>
        </authorList>
    </citation>
    <scope>NUCLEOTIDE SEQUENCE</scope>
    <source>
        <strain evidence="1">CBS 110217</strain>
    </source>
</reference>
<gene>
    <name evidence="1" type="ORF">EK21DRAFT_113525</name>
</gene>
<accession>A0A9P4LLN3</accession>
<proteinExistence type="predicted"/>
<dbReference type="Gene3D" id="3.30.710.10">
    <property type="entry name" value="Potassium Channel Kv1.1, Chain A"/>
    <property type="match status" value="1"/>
</dbReference>
<dbReference type="AlphaFoldDB" id="A0A9P4LLN3"/>
<keyword evidence="2" id="KW-1185">Reference proteome</keyword>
<sequence>MLSPHADKCRYGSSLVTIRLDQGDAISDFAVYEKLIRASSDFINNALKGRWRESTDSVIFLPDFKTAEFDKYYRWLLTGRLRTKSEHHWLPEPGETIEGDDIQHLSEPLRHEVKELGRLSYLGHYLCDSDFQDTVSDAMIQCTHELGTFGSGFPFTYAPEFYKLIPQSSRTRCLIVDLIAWTRTESSFYGFCSYARTRDKDDDHMEFMIGVFEACGSRFLSSEPQNPPWGGSWCKYHSHGT</sequence>
<name>A0A9P4LLN3_9PLEO</name>
<comment type="caution">
    <text evidence="1">The sequence shown here is derived from an EMBL/GenBank/DDBJ whole genome shotgun (WGS) entry which is preliminary data.</text>
</comment>